<feature type="domain" description="FAR1" evidence="3">
    <location>
        <begin position="193"/>
        <end position="264"/>
    </location>
</feature>
<dbReference type="AlphaFoldDB" id="A0A811SKV2"/>
<feature type="region of interest" description="Disordered" evidence="1">
    <location>
        <begin position="114"/>
        <end position="151"/>
    </location>
</feature>
<dbReference type="Pfam" id="PF03101">
    <property type="entry name" value="FAR1"/>
    <property type="match status" value="1"/>
</dbReference>
<dbReference type="PANTHER" id="PTHR46328">
    <property type="entry name" value="FAR-RED IMPAIRED RESPONSIVE (FAR1) FAMILY PROTEIN-RELATED"/>
    <property type="match status" value="1"/>
</dbReference>
<evidence type="ECO:0000256" key="2">
    <source>
        <dbReference type="SAM" id="Phobius"/>
    </source>
</evidence>
<dbReference type="OrthoDB" id="1894539at2759"/>
<dbReference type="PANTHER" id="PTHR46328:SF27">
    <property type="entry name" value="OS12G0287500 PROTEIN"/>
    <property type="match status" value="1"/>
</dbReference>
<sequence length="298" mass="33390">MEIFLDPVKVNHNLSLKKWLGILLGFYGFLSKLLALSNLMSERNWRGGRRRRRQPSASRPVCLPQLASPALALKSKPSPTRSGGGGVLAYITPGLIMDNIGEDEHEEELDFHLGAADDSSSDDENTLSNSSLSSMGKDIGGDAQRDAPGDGNCAYEQDIFTRMAAGAEMNNTLDEYWDIVKKTFATEGEAYIFYNKYVRDKGFSVRKQKVRRAKHSGQLLFLRFLCSREGERETKWPEKEDLSRRPRPLTRCVCQAKLDIRLDRTRGVRYTKGLNPAYIETKSVTAGIASLQYSVQTA</sequence>
<dbReference type="EMBL" id="CAJGYO010000329">
    <property type="protein sequence ID" value="CAD6341865.1"/>
    <property type="molecule type" value="Genomic_DNA"/>
</dbReference>
<accession>A0A811SKV2</accession>
<evidence type="ECO:0000259" key="3">
    <source>
        <dbReference type="Pfam" id="PF03101"/>
    </source>
</evidence>
<gene>
    <name evidence="4" type="ORF">NCGR_LOCUS65963</name>
</gene>
<reference evidence="4" key="1">
    <citation type="submission" date="2020-10" db="EMBL/GenBank/DDBJ databases">
        <authorList>
            <person name="Han B."/>
            <person name="Lu T."/>
            <person name="Zhao Q."/>
            <person name="Huang X."/>
            <person name="Zhao Y."/>
        </authorList>
    </citation>
    <scope>NUCLEOTIDE SEQUENCE</scope>
</reference>
<keyword evidence="2" id="KW-0812">Transmembrane</keyword>
<organism evidence="4 5">
    <name type="scientific">Miscanthus lutarioriparius</name>
    <dbReference type="NCBI Taxonomy" id="422564"/>
    <lineage>
        <taxon>Eukaryota</taxon>
        <taxon>Viridiplantae</taxon>
        <taxon>Streptophyta</taxon>
        <taxon>Embryophyta</taxon>
        <taxon>Tracheophyta</taxon>
        <taxon>Spermatophyta</taxon>
        <taxon>Magnoliopsida</taxon>
        <taxon>Liliopsida</taxon>
        <taxon>Poales</taxon>
        <taxon>Poaceae</taxon>
        <taxon>PACMAD clade</taxon>
        <taxon>Panicoideae</taxon>
        <taxon>Andropogonodae</taxon>
        <taxon>Andropogoneae</taxon>
        <taxon>Saccharinae</taxon>
        <taxon>Miscanthus</taxon>
    </lineage>
</organism>
<protein>
    <recommendedName>
        <fullName evidence="3">FAR1 domain-containing protein</fullName>
    </recommendedName>
</protein>
<dbReference type="InterPro" id="IPR004330">
    <property type="entry name" value="FAR1_DNA_bnd_dom"/>
</dbReference>
<evidence type="ECO:0000313" key="5">
    <source>
        <dbReference type="Proteomes" id="UP000604825"/>
    </source>
</evidence>
<dbReference type="Proteomes" id="UP000604825">
    <property type="component" value="Unassembled WGS sequence"/>
</dbReference>
<keyword evidence="2" id="KW-0472">Membrane</keyword>
<proteinExistence type="predicted"/>
<evidence type="ECO:0000256" key="1">
    <source>
        <dbReference type="SAM" id="MobiDB-lite"/>
    </source>
</evidence>
<keyword evidence="2" id="KW-1133">Transmembrane helix</keyword>
<feature type="transmembrane region" description="Helical" evidence="2">
    <location>
        <begin position="20"/>
        <end position="41"/>
    </location>
</feature>
<feature type="compositionally biased region" description="Basic and acidic residues" evidence="1">
    <location>
        <begin position="139"/>
        <end position="148"/>
    </location>
</feature>
<comment type="caution">
    <text evidence="4">The sequence shown here is derived from an EMBL/GenBank/DDBJ whole genome shotgun (WGS) entry which is preliminary data.</text>
</comment>
<name>A0A811SKV2_9POAL</name>
<keyword evidence="5" id="KW-1185">Reference proteome</keyword>
<evidence type="ECO:0000313" key="4">
    <source>
        <dbReference type="EMBL" id="CAD6341865.1"/>
    </source>
</evidence>